<dbReference type="SUPFAM" id="SSF53822">
    <property type="entry name" value="Periplasmic binding protein-like I"/>
    <property type="match status" value="1"/>
</dbReference>
<keyword evidence="6" id="KW-0449">Lipoprotein</keyword>
<dbReference type="Proteomes" id="UP000253501">
    <property type="component" value="Unassembled WGS sequence"/>
</dbReference>
<dbReference type="RefSeq" id="WP_114131542.1">
    <property type="nucleotide sequence ID" value="NZ_CP068434.1"/>
</dbReference>
<accession>A0A367PM25</accession>
<comment type="similarity">
    <text evidence="2">Belongs to the BMP lipoprotein family.</text>
</comment>
<evidence type="ECO:0000256" key="3">
    <source>
        <dbReference type="ARBA" id="ARBA00022475"/>
    </source>
</evidence>
<dbReference type="EMBL" id="QDHA01000020">
    <property type="protein sequence ID" value="RCJ08868.1"/>
    <property type="molecule type" value="Genomic_DNA"/>
</dbReference>
<feature type="domain" description="ABC transporter substrate-binding protein PnrA-like" evidence="7">
    <location>
        <begin position="47"/>
        <end position="259"/>
    </location>
</feature>
<dbReference type="InterPro" id="IPR003760">
    <property type="entry name" value="PnrA-like"/>
</dbReference>
<evidence type="ECO:0000256" key="4">
    <source>
        <dbReference type="ARBA" id="ARBA00022729"/>
    </source>
</evidence>
<dbReference type="Pfam" id="PF02608">
    <property type="entry name" value="Bmp"/>
    <property type="match status" value="1"/>
</dbReference>
<dbReference type="AlphaFoldDB" id="A0A367PM25"/>
<evidence type="ECO:0000256" key="1">
    <source>
        <dbReference type="ARBA" id="ARBA00004193"/>
    </source>
</evidence>
<dbReference type="GO" id="GO:0005886">
    <property type="term" value="C:plasma membrane"/>
    <property type="evidence" value="ECO:0007669"/>
    <property type="project" value="UniProtKB-SubCell"/>
</dbReference>
<sequence length="311" mass="31897">MSARIQVVLFGPEGRGSFNEAGHAGAMRARNAGHDVAVTWIADPDPQARAAALLALCETGPDLIVAHGGQGDYPVSVAAARHPSRHFVVTQGSVLRANTASYEVLQEQSAFLAGVLAATDSRTGVVAHLSGEKVRPGLKGRAAFLHGVRSVVPGLPALTTFCGNQHDPALAGGAVAAQARAGADIVFAMIDGGRDGAIAACRAAGIRQIGNVLDWTGRHPDVFLASAAADSGLCVEQAIGDFKRDRIAWGTIHSFGLEAPAAVRLALGRDVSTAARAAIEHWSQRLLDGGVAVAEGYDGPEFAEGDAPAVA</sequence>
<comment type="subcellular location">
    <subcellularLocation>
        <location evidence="1">Cell membrane</location>
        <topology evidence="1">Lipid-anchor</topology>
    </subcellularLocation>
</comment>
<gene>
    <name evidence="8" type="ORF">DDK22_08260</name>
</gene>
<keyword evidence="3" id="KW-1003">Cell membrane</keyword>
<evidence type="ECO:0000313" key="9">
    <source>
        <dbReference type="Proteomes" id="UP000253501"/>
    </source>
</evidence>
<keyword evidence="5" id="KW-0472">Membrane</keyword>
<name>A0A367PM25_CUPNE</name>
<dbReference type="PANTHER" id="PTHR34296">
    <property type="entry name" value="TRANSCRIPTIONAL ACTIVATOR PROTEIN MED"/>
    <property type="match status" value="1"/>
</dbReference>
<comment type="caution">
    <text evidence="8">The sequence shown here is derived from an EMBL/GenBank/DDBJ whole genome shotgun (WGS) entry which is preliminary data.</text>
</comment>
<dbReference type="InterPro" id="IPR028082">
    <property type="entry name" value="Peripla_BP_I"/>
</dbReference>
<proteinExistence type="inferred from homology"/>
<evidence type="ECO:0000256" key="2">
    <source>
        <dbReference type="ARBA" id="ARBA00008610"/>
    </source>
</evidence>
<evidence type="ECO:0000313" key="8">
    <source>
        <dbReference type="EMBL" id="RCJ08868.1"/>
    </source>
</evidence>
<reference evidence="8 9" key="1">
    <citation type="submission" date="2018-04" db="EMBL/GenBank/DDBJ databases">
        <title>Cupriavidus necator CR12 genome sequencing and assembly.</title>
        <authorList>
            <person name="Ben Fekih I."/>
            <person name="Mazhar H.S."/>
            <person name="Bello S.K."/>
            <person name="Rensing C."/>
        </authorList>
    </citation>
    <scope>NUCLEOTIDE SEQUENCE [LARGE SCALE GENOMIC DNA]</scope>
    <source>
        <strain evidence="8 9">CR12</strain>
    </source>
</reference>
<organism evidence="8 9">
    <name type="scientific">Cupriavidus necator</name>
    <name type="common">Alcaligenes eutrophus</name>
    <name type="synonym">Ralstonia eutropha</name>
    <dbReference type="NCBI Taxonomy" id="106590"/>
    <lineage>
        <taxon>Bacteria</taxon>
        <taxon>Pseudomonadati</taxon>
        <taxon>Pseudomonadota</taxon>
        <taxon>Betaproteobacteria</taxon>
        <taxon>Burkholderiales</taxon>
        <taxon>Burkholderiaceae</taxon>
        <taxon>Cupriavidus</taxon>
    </lineage>
</organism>
<evidence type="ECO:0000256" key="5">
    <source>
        <dbReference type="ARBA" id="ARBA00023136"/>
    </source>
</evidence>
<evidence type="ECO:0000256" key="6">
    <source>
        <dbReference type="ARBA" id="ARBA00023288"/>
    </source>
</evidence>
<dbReference type="PANTHER" id="PTHR34296:SF2">
    <property type="entry name" value="ABC TRANSPORTER GUANOSINE-BINDING PROTEIN NUPN"/>
    <property type="match status" value="1"/>
</dbReference>
<dbReference type="Gene3D" id="3.40.50.2300">
    <property type="match status" value="2"/>
</dbReference>
<evidence type="ECO:0000259" key="7">
    <source>
        <dbReference type="Pfam" id="PF02608"/>
    </source>
</evidence>
<protein>
    <submittedName>
        <fullName evidence="8">BMP family ABC transporter substrate-binding protein</fullName>
    </submittedName>
</protein>
<keyword evidence="4" id="KW-0732">Signal</keyword>
<dbReference type="InterPro" id="IPR050957">
    <property type="entry name" value="BMP_lipoprotein"/>
</dbReference>